<dbReference type="Pfam" id="PF01740">
    <property type="entry name" value="STAS"/>
    <property type="match status" value="1"/>
</dbReference>
<evidence type="ECO:0000313" key="4">
    <source>
        <dbReference type="EMBL" id="PLX15931.1"/>
    </source>
</evidence>
<dbReference type="GO" id="GO:0043856">
    <property type="term" value="F:anti-sigma factor antagonist activity"/>
    <property type="evidence" value="ECO:0007669"/>
    <property type="project" value="InterPro"/>
</dbReference>
<dbReference type="InterPro" id="IPR036513">
    <property type="entry name" value="STAS_dom_sf"/>
</dbReference>
<dbReference type="InterPro" id="IPR002645">
    <property type="entry name" value="STAS_dom"/>
</dbReference>
<dbReference type="CDD" id="cd07043">
    <property type="entry name" value="STAS_anti-anti-sigma_factors"/>
    <property type="match status" value="1"/>
</dbReference>
<dbReference type="PROSITE" id="PS50801">
    <property type="entry name" value="STAS"/>
    <property type="match status" value="1"/>
</dbReference>
<dbReference type="PANTHER" id="PTHR33495">
    <property type="entry name" value="ANTI-SIGMA FACTOR ANTAGONIST TM_1081-RELATED-RELATED"/>
    <property type="match status" value="1"/>
</dbReference>
<evidence type="ECO:0000256" key="1">
    <source>
        <dbReference type="ARBA" id="ARBA00009013"/>
    </source>
</evidence>
<accession>A0A2N5ZB76</accession>
<protein>
    <recommendedName>
        <fullName evidence="2">Anti-sigma factor antagonist</fullName>
    </recommendedName>
</protein>
<evidence type="ECO:0000256" key="2">
    <source>
        <dbReference type="RuleBase" id="RU003749"/>
    </source>
</evidence>
<feature type="domain" description="STAS" evidence="3">
    <location>
        <begin position="1"/>
        <end position="111"/>
    </location>
</feature>
<evidence type="ECO:0000313" key="5">
    <source>
        <dbReference type="Proteomes" id="UP000234857"/>
    </source>
</evidence>
<dbReference type="AlphaFoldDB" id="A0A2N5ZB76"/>
<evidence type="ECO:0000259" key="3">
    <source>
        <dbReference type="PROSITE" id="PS50801"/>
    </source>
</evidence>
<sequence length="118" mass="13474">MNIHITKESNIYIINVSGNIGFGDIDEFNSAIVPLIEENFRPKFIFDLSEMPYINSATIGKFVDLFRKITKAKGNVVFCNVRPFVKNILKITKLATVFEIKESRDDAINFLKNIKSEV</sequence>
<comment type="similarity">
    <text evidence="1 2">Belongs to the anti-sigma-factor antagonist family.</text>
</comment>
<dbReference type="PANTHER" id="PTHR33495:SF2">
    <property type="entry name" value="ANTI-SIGMA FACTOR ANTAGONIST TM_1081-RELATED"/>
    <property type="match status" value="1"/>
</dbReference>
<dbReference type="InterPro" id="IPR003658">
    <property type="entry name" value="Anti-sigma_ant"/>
</dbReference>
<dbReference type="EMBL" id="PKTG01000125">
    <property type="protein sequence ID" value="PLX15931.1"/>
    <property type="molecule type" value="Genomic_DNA"/>
</dbReference>
<gene>
    <name evidence="4" type="ORF">C0601_11775</name>
</gene>
<dbReference type="NCBIfam" id="TIGR00377">
    <property type="entry name" value="ant_ant_sig"/>
    <property type="match status" value="1"/>
</dbReference>
<dbReference type="Gene3D" id="3.30.750.24">
    <property type="entry name" value="STAS domain"/>
    <property type="match status" value="1"/>
</dbReference>
<comment type="caution">
    <text evidence="4">The sequence shown here is derived from an EMBL/GenBank/DDBJ whole genome shotgun (WGS) entry which is preliminary data.</text>
</comment>
<reference evidence="4 5" key="1">
    <citation type="submission" date="2017-11" db="EMBL/GenBank/DDBJ databases">
        <title>Genome-resolved metagenomics identifies genetic mobility, metabolic interactions, and unexpected diversity in perchlorate-reducing communities.</title>
        <authorList>
            <person name="Barnum T.P."/>
            <person name="Figueroa I.A."/>
            <person name="Carlstrom C.I."/>
            <person name="Lucas L.N."/>
            <person name="Engelbrektson A.L."/>
            <person name="Coates J.D."/>
        </authorList>
    </citation>
    <scope>NUCLEOTIDE SEQUENCE [LARGE SCALE GENOMIC DNA]</scope>
    <source>
        <strain evidence="4">BM706</strain>
    </source>
</reference>
<dbReference type="SUPFAM" id="SSF52091">
    <property type="entry name" value="SpoIIaa-like"/>
    <property type="match status" value="1"/>
</dbReference>
<name>A0A2N5ZB76_MUIH1</name>
<dbReference type="Proteomes" id="UP000234857">
    <property type="component" value="Unassembled WGS sequence"/>
</dbReference>
<organism evidence="4 5">
    <name type="scientific">Muiribacterium halophilum</name>
    <dbReference type="NCBI Taxonomy" id="2053465"/>
    <lineage>
        <taxon>Bacteria</taxon>
        <taxon>Candidatus Muiribacteriota</taxon>
        <taxon>Candidatus Muiribacteriia</taxon>
        <taxon>Candidatus Muiribacteriales</taxon>
        <taxon>Candidatus Muiribacteriaceae</taxon>
        <taxon>Candidatus Muiribacterium</taxon>
    </lineage>
</organism>
<proteinExistence type="inferred from homology"/>